<feature type="transmembrane region" description="Helical" evidence="1">
    <location>
        <begin position="83"/>
        <end position="102"/>
    </location>
</feature>
<name>A0A6J7DYQ8_9ZZZZ</name>
<keyword evidence="1" id="KW-0472">Membrane</keyword>
<evidence type="ECO:0000256" key="1">
    <source>
        <dbReference type="SAM" id="Phobius"/>
    </source>
</evidence>
<protein>
    <submittedName>
        <fullName evidence="2">Unannotated protein</fullName>
    </submittedName>
</protein>
<dbReference type="EMBL" id="CAFBLU010000011">
    <property type="protein sequence ID" value="CAB4872663.1"/>
    <property type="molecule type" value="Genomic_DNA"/>
</dbReference>
<feature type="transmembrane region" description="Helical" evidence="1">
    <location>
        <begin position="123"/>
        <end position="144"/>
    </location>
</feature>
<sequence>MIPVRDNIGERGASPAALVICALVLLAGIFLPDGNIWVALMAGFGAWIFAPTPVRELGAIPVLLIATAGGLIAWWVAQDANSAVGIWAPLASTGAIALVHLLKHPRAQVIGLVPIPYRTSLTEAPSVVVIIIWAAAAVILALVVQTR</sequence>
<accession>A0A6J7DYQ8</accession>
<keyword evidence="1" id="KW-1133">Transmembrane helix</keyword>
<feature type="transmembrane region" description="Helical" evidence="1">
    <location>
        <begin position="59"/>
        <end position="77"/>
    </location>
</feature>
<evidence type="ECO:0000313" key="2">
    <source>
        <dbReference type="EMBL" id="CAB4872663.1"/>
    </source>
</evidence>
<dbReference type="AlphaFoldDB" id="A0A6J7DYQ8"/>
<feature type="transmembrane region" description="Helical" evidence="1">
    <location>
        <begin position="12"/>
        <end position="30"/>
    </location>
</feature>
<proteinExistence type="predicted"/>
<organism evidence="2">
    <name type="scientific">freshwater metagenome</name>
    <dbReference type="NCBI Taxonomy" id="449393"/>
    <lineage>
        <taxon>unclassified sequences</taxon>
        <taxon>metagenomes</taxon>
        <taxon>ecological metagenomes</taxon>
    </lineage>
</organism>
<reference evidence="2" key="1">
    <citation type="submission" date="2020-05" db="EMBL/GenBank/DDBJ databases">
        <authorList>
            <person name="Chiriac C."/>
            <person name="Salcher M."/>
            <person name="Ghai R."/>
            <person name="Kavagutti S V."/>
        </authorList>
    </citation>
    <scope>NUCLEOTIDE SEQUENCE</scope>
</reference>
<gene>
    <name evidence="2" type="ORF">UFOPK3444_00821</name>
</gene>
<keyword evidence="1" id="KW-0812">Transmembrane</keyword>